<dbReference type="SMART" id="SM00448">
    <property type="entry name" value="REC"/>
    <property type="match status" value="1"/>
</dbReference>
<keyword evidence="11" id="KW-1185">Reference proteome</keyword>
<evidence type="ECO:0000256" key="3">
    <source>
        <dbReference type="ARBA" id="ARBA00022553"/>
    </source>
</evidence>
<dbReference type="Pfam" id="PF07495">
    <property type="entry name" value="Y_Y_Y"/>
    <property type="match status" value="1"/>
</dbReference>
<comment type="caution">
    <text evidence="10">The sequence shown here is derived from an EMBL/GenBank/DDBJ whole genome shotgun (WGS) entry which is preliminary data.</text>
</comment>
<feature type="domain" description="Response regulatory" evidence="9">
    <location>
        <begin position="1153"/>
        <end position="1268"/>
    </location>
</feature>
<dbReference type="PROSITE" id="PS01124">
    <property type="entry name" value="HTH_ARAC_FAMILY_2"/>
    <property type="match status" value="1"/>
</dbReference>
<dbReference type="Gene3D" id="3.30.565.10">
    <property type="entry name" value="Histidine kinase-like ATPase, C-terminal domain"/>
    <property type="match status" value="1"/>
</dbReference>
<dbReference type="InterPro" id="IPR004358">
    <property type="entry name" value="Sig_transdc_His_kin-like_C"/>
</dbReference>
<dbReference type="PANTHER" id="PTHR43547">
    <property type="entry name" value="TWO-COMPONENT HISTIDINE KINASE"/>
    <property type="match status" value="1"/>
</dbReference>
<evidence type="ECO:0000313" key="11">
    <source>
        <dbReference type="Proteomes" id="UP000746690"/>
    </source>
</evidence>
<dbReference type="RefSeq" id="WP_169669403.1">
    <property type="nucleotide sequence ID" value="NZ_JABBHF010000001.1"/>
</dbReference>
<name>A0ABX1RT72_9FLAO</name>
<reference evidence="10 11" key="1">
    <citation type="submission" date="2020-04" db="EMBL/GenBank/DDBJ databases">
        <title>A Flavivirga sp. nov.</title>
        <authorList>
            <person name="Sun X."/>
        </authorList>
    </citation>
    <scope>NUCLEOTIDE SEQUENCE [LARGE SCALE GENOMIC DNA]</scope>
    <source>
        <strain evidence="10 11">Y03</strain>
    </source>
</reference>
<dbReference type="Pfam" id="PF02518">
    <property type="entry name" value="HATPase_c"/>
    <property type="match status" value="1"/>
</dbReference>
<proteinExistence type="predicted"/>
<dbReference type="InterPro" id="IPR009057">
    <property type="entry name" value="Homeodomain-like_sf"/>
</dbReference>
<dbReference type="SUPFAM" id="SSF52172">
    <property type="entry name" value="CheY-like"/>
    <property type="match status" value="1"/>
</dbReference>
<sequence length="1404" mass="160248">MKLSKSYLFKIPLILLFLGGCTNLFSQNNIYFDRISINNGLSQGDVNCIYQDNKGFMWFGTHDGLNKYNGYEFTVYKPDPKVKSSINSNLIYSIAGDNDDNLWIGTTGQGLNHYNKSNGKFTHFTHDKNDINSLISNHITFLYKDRKDKLWIGTSDGLDLIDLKKPIDSISFKHFNLIDDKISNGLFRSGVDCIFEDSQGQIWVGGSKGLFKLSRDENGDIYFKPVNKLLNLYSNIPVLAIKEDNLGRLVVGTGNGLYIIKANFNNDKPLKINYDFINDIQIDNENNIWAGTNNGLLFFKNQNISNIPILKNKFVYDPRNGKSISKNIIKSLFIDKNGIIWVGTNGGGVNKIDPERKQFNHIKKTIDAKSLSYDKIRSMFEDSNKNLWIGTEGGGINILTKENDDGNYSKFINLKTVLKPFAITELVNKKKILIGAENVPSLYEIDISNIDTIRDIDLKPIRGISYSVFSILEDSHENVWIGTYSGGIRRWLKNKGTDGYKKDAIVYNPSKPNSLSSNIIRNIYEDSKQNIWFATGNGLCRLKPEEILKENPKFDVYKNNPKDKNSITHNYILALYESKKGEFWVGTFGGGLNKIEFSENPSEIKFKPYTEIDGLPNNVIKGILEDAENNLWLSTNKGLSRFNPKSESFKNYDVNDGLQSNEFQELACLKRQNGEMLFGGVNGFNSFYPENIKDNPHKAKSVITNFFISNKSIKRGEEINGRVILSKSINETDNLKLKHHENSFSFEFAALHYSAPNKNKFAYKLEGFDNEWVYTNSSKRFATYTNLEYGSYTLKVKASNNDGIWEDTAKQISINIVPPFWKTTIAYVLYGILTLSILFGFWRNTVTKTKKKHLLELASLEKQKEEELQRLKLEFFTNISHELRTPLTLIKGPLEYLQKKGNDVKPEIAQEQYGLMKKNTNYLLRLVNQLLDFRKINQGKMHLVMRHSDIIAFIKEIAEPFQFLSHKQHVKFTINATVPSLVVWFDHDALEKIINNLLSNAFKFTPKNGSITINISNTKNPTDENHVIIEVEDSGIGISSSKTETIFERFYTKKGSDKNNPKGVGIGLSFTKSLIELHQGTIHVSSKPGQGTNFIVKLPTNKEAYINIPEISCKDSTDTDFIRRSSENESFAIDIDDETTDNSISKSRSQSPVLLVVDDNKDIRTFIKHVLKDDYTIYEAENGQEGFEIASKITPNVIVTDLLMPIMDGLQLCEKIKTTKTTSHIPVLILTAKLSQESELEGLKHGADDYIRKPFDVELLHLKLNNILQHREKLRLRFNREITLQPKEVTVTSSDERFLQQAIEIVEKHMMNTDFSVEMLVKEMEHSRSNLYLKFKEITGLSSSEFIRNIRLKRAVQLFESSDLSVKEIMYMTGFNTASYFAKCFKKQFGVKPSEYVRKSKSNE</sequence>
<dbReference type="InterPro" id="IPR005467">
    <property type="entry name" value="His_kinase_dom"/>
</dbReference>
<evidence type="ECO:0000259" key="8">
    <source>
        <dbReference type="PROSITE" id="PS50109"/>
    </source>
</evidence>
<feature type="modified residue" description="4-aspartylphosphate" evidence="6">
    <location>
        <position position="1201"/>
    </location>
</feature>
<dbReference type="SMART" id="SM00342">
    <property type="entry name" value="HTH_ARAC"/>
    <property type="match status" value="1"/>
</dbReference>
<dbReference type="InterPro" id="IPR018060">
    <property type="entry name" value="HTH_AraC"/>
</dbReference>
<dbReference type="Gene3D" id="2.130.10.10">
    <property type="entry name" value="YVTN repeat-like/Quinoprotein amine dehydrogenase"/>
    <property type="match status" value="4"/>
</dbReference>
<dbReference type="InterPro" id="IPR001789">
    <property type="entry name" value="Sig_transdc_resp-reg_receiver"/>
</dbReference>
<feature type="domain" description="Histidine kinase" evidence="8">
    <location>
        <begin position="878"/>
        <end position="1102"/>
    </location>
</feature>
<dbReference type="InterPro" id="IPR011123">
    <property type="entry name" value="Y_Y_Y"/>
</dbReference>
<dbReference type="Gene3D" id="1.10.287.130">
    <property type="match status" value="1"/>
</dbReference>
<dbReference type="PANTHER" id="PTHR43547:SF2">
    <property type="entry name" value="HYBRID SIGNAL TRANSDUCTION HISTIDINE KINASE C"/>
    <property type="match status" value="1"/>
</dbReference>
<accession>A0ABX1RT72</accession>
<dbReference type="PROSITE" id="PS50109">
    <property type="entry name" value="HIS_KIN"/>
    <property type="match status" value="1"/>
</dbReference>
<dbReference type="InterPro" id="IPR011110">
    <property type="entry name" value="Reg_prop"/>
</dbReference>
<protein>
    <recommendedName>
        <fullName evidence="2">histidine kinase</fullName>
        <ecNumber evidence="2">2.7.13.3</ecNumber>
    </recommendedName>
</protein>
<dbReference type="Pfam" id="PF07494">
    <property type="entry name" value="Reg_prop"/>
    <property type="match status" value="10"/>
</dbReference>
<dbReference type="PROSITE" id="PS50110">
    <property type="entry name" value="RESPONSE_REGULATORY"/>
    <property type="match status" value="1"/>
</dbReference>
<dbReference type="SUPFAM" id="SSF55874">
    <property type="entry name" value="ATPase domain of HSP90 chaperone/DNA topoisomerase II/histidine kinase"/>
    <property type="match status" value="1"/>
</dbReference>
<evidence type="ECO:0000256" key="4">
    <source>
        <dbReference type="ARBA" id="ARBA00023015"/>
    </source>
</evidence>
<dbReference type="InterPro" id="IPR015943">
    <property type="entry name" value="WD40/YVTN_repeat-like_dom_sf"/>
</dbReference>
<dbReference type="Gene3D" id="3.40.50.2300">
    <property type="match status" value="1"/>
</dbReference>
<dbReference type="CDD" id="cd17574">
    <property type="entry name" value="REC_OmpR"/>
    <property type="match status" value="1"/>
</dbReference>
<evidence type="ECO:0000259" key="7">
    <source>
        <dbReference type="PROSITE" id="PS01124"/>
    </source>
</evidence>
<dbReference type="EC" id="2.7.13.3" evidence="2"/>
<keyword evidence="4" id="KW-0805">Transcription regulation</keyword>
<dbReference type="Proteomes" id="UP000746690">
    <property type="component" value="Unassembled WGS sequence"/>
</dbReference>
<dbReference type="SMART" id="SM00388">
    <property type="entry name" value="HisKA"/>
    <property type="match status" value="1"/>
</dbReference>
<evidence type="ECO:0000313" key="10">
    <source>
        <dbReference type="EMBL" id="NMH86195.1"/>
    </source>
</evidence>
<dbReference type="Pfam" id="PF00072">
    <property type="entry name" value="Response_reg"/>
    <property type="match status" value="1"/>
</dbReference>
<dbReference type="InterPro" id="IPR036890">
    <property type="entry name" value="HATPase_C_sf"/>
</dbReference>
<evidence type="ECO:0000256" key="6">
    <source>
        <dbReference type="PROSITE-ProRule" id="PRU00169"/>
    </source>
</evidence>
<dbReference type="SUPFAM" id="SSF47384">
    <property type="entry name" value="Homodimeric domain of signal transducing histidine kinase"/>
    <property type="match status" value="1"/>
</dbReference>
<dbReference type="PROSITE" id="PS51257">
    <property type="entry name" value="PROKAR_LIPOPROTEIN"/>
    <property type="match status" value="1"/>
</dbReference>
<dbReference type="InterPro" id="IPR036097">
    <property type="entry name" value="HisK_dim/P_sf"/>
</dbReference>
<organism evidence="10 11">
    <name type="scientific">Flavivirga algicola</name>
    <dbReference type="NCBI Taxonomy" id="2729136"/>
    <lineage>
        <taxon>Bacteria</taxon>
        <taxon>Pseudomonadati</taxon>
        <taxon>Bacteroidota</taxon>
        <taxon>Flavobacteriia</taxon>
        <taxon>Flavobacteriales</taxon>
        <taxon>Flavobacteriaceae</taxon>
        <taxon>Flavivirga</taxon>
    </lineage>
</organism>
<dbReference type="Gene3D" id="2.60.40.10">
    <property type="entry name" value="Immunoglobulins"/>
    <property type="match status" value="1"/>
</dbReference>
<evidence type="ECO:0000256" key="1">
    <source>
        <dbReference type="ARBA" id="ARBA00000085"/>
    </source>
</evidence>
<keyword evidence="3 6" id="KW-0597">Phosphoprotein</keyword>
<comment type="catalytic activity">
    <reaction evidence="1">
        <text>ATP + protein L-histidine = ADP + protein N-phospho-L-histidine.</text>
        <dbReference type="EC" id="2.7.13.3"/>
    </reaction>
</comment>
<dbReference type="SMART" id="SM00387">
    <property type="entry name" value="HATPase_c"/>
    <property type="match status" value="1"/>
</dbReference>
<dbReference type="PRINTS" id="PR00344">
    <property type="entry name" value="BCTRLSENSOR"/>
</dbReference>
<dbReference type="InterPro" id="IPR003594">
    <property type="entry name" value="HATPase_dom"/>
</dbReference>
<dbReference type="EMBL" id="JABBHF010000001">
    <property type="protein sequence ID" value="NMH86195.1"/>
    <property type="molecule type" value="Genomic_DNA"/>
</dbReference>
<dbReference type="SUPFAM" id="SSF46689">
    <property type="entry name" value="Homeodomain-like"/>
    <property type="match status" value="1"/>
</dbReference>
<evidence type="ECO:0000256" key="5">
    <source>
        <dbReference type="ARBA" id="ARBA00023163"/>
    </source>
</evidence>
<feature type="domain" description="HTH araC/xylS-type" evidence="7">
    <location>
        <begin position="1300"/>
        <end position="1399"/>
    </location>
</feature>
<dbReference type="SUPFAM" id="SSF63829">
    <property type="entry name" value="Calcium-dependent phosphotriesterase"/>
    <property type="match status" value="3"/>
</dbReference>
<gene>
    <name evidence="10" type="ORF">HHX25_01645</name>
</gene>
<dbReference type="Gene3D" id="1.10.10.60">
    <property type="entry name" value="Homeodomain-like"/>
    <property type="match status" value="2"/>
</dbReference>
<dbReference type="Pfam" id="PF00512">
    <property type="entry name" value="HisKA"/>
    <property type="match status" value="1"/>
</dbReference>
<dbReference type="InterPro" id="IPR003661">
    <property type="entry name" value="HisK_dim/P_dom"/>
</dbReference>
<evidence type="ECO:0000256" key="2">
    <source>
        <dbReference type="ARBA" id="ARBA00012438"/>
    </source>
</evidence>
<keyword evidence="5" id="KW-0804">Transcription</keyword>
<dbReference type="Pfam" id="PF12833">
    <property type="entry name" value="HTH_18"/>
    <property type="match status" value="1"/>
</dbReference>
<evidence type="ECO:0000259" key="9">
    <source>
        <dbReference type="PROSITE" id="PS50110"/>
    </source>
</evidence>
<dbReference type="InterPro" id="IPR011006">
    <property type="entry name" value="CheY-like_superfamily"/>
</dbReference>
<dbReference type="InterPro" id="IPR013783">
    <property type="entry name" value="Ig-like_fold"/>
</dbReference>
<dbReference type="CDD" id="cd00082">
    <property type="entry name" value="HisKA"/>
    <property type="match status" value="1"/>
</dbReference>